<dbReference type="EMBL" id="CP001964">
    <property type="protein sequence ID" value="ADG73523.1"/>
    <property type="molecule type" value="Genomic_DNA"/>
</dbReference>
<feature type="domain" description="Winged helix DNA-binding" evidence="1">
    <location>
        <begin position="23"/>
        <end position="101"/>
    </location>
</feature>
<proteinExistence type="predicted"/>
<evidence type="ECO:0000259" key="1">
    <source>
        <dbReference type="Pfam" id="PF13601"/>
    </source>
</evidence>
<gene>
    <name evidence="2" type="ordered locus">Cfla_0611</name>
</gene>
<dbReference type="KEGG" id="cfl:Cfla_0611"/>
<dbReference type="InterPro" id="IPR036390">
    <property type="entry name" value="WH_DNA-bd_sf"/>
</dbReference>
<dbReference type="InterPro" id="IPR036388">
    <property type="entry name" value="WH-like_DNA-bd_sf"/>
</dbReference>
<dbReference type="RefSeq" id="WP_013115857.1">
    <property type="nucleotide sequence ID" value="NC_014151.1"/>
</dbReference>
<dbReference type="AlphaFoldDB" id="D5UIM4"/>
<dbReference type="Pfam" id="PF13601">
    <property type="entry name" value="HTH_34"/>
    <property type="match status" value="1"/>
</dbReference>
<dbReference type="SUPFAM" id="SSF46785">
    <property type="entry name" value="Winged helix' DNA-binding domain"/>
    <property type="match status" value="1"/>
</dbReference>
<organism evidence="2 3">
    <name type="scientific">Cellulomonas flavigena (strain ATCC 482 / DSM 20109 / BCRC 11376 / JCM 18109 / NBRC 3775 / NCIMB 8073 / NRS 134)</name>
    <dbReference type="NCBI Taxonomy" id="446466"/>
    <lineage>
        <taxon>Bacteria</taxon>
        <taxon>Bacillati</taxon>
        <taxon>Actinomycetota</taxon>
        <taxon>Actinomycetes</taxon>
        <taxon>Micrococcales</taxon>
        <taxon>Cellulomonadaceae</taxon>
        <taxon>Cellulomonas</taxon>
    </lineage>
</organism>
<evidence type="ECO:0000313" key="2">
    <source>
        <dbReference type="EMBL" id="ADG73523.1"/>
    </source>
</evidence>
<evidence type="ECO:0000313" key="3">
    <source>
        <dbReference type="Proteomes" id="UP000000849"/>
    </source>
</evidence>
<keyword evidence="3" id="KW-1185">Reference proteome</keyword>
<dbReference type="Proteomes" id="UP000000849">
    <property type="component" value="Chromosome"/>
</dbReference>
<sequence length="112" mass="12452">MTDDRGARHPLADLDETVHQRARLGILAILNETREADFSHLKSALALTDGNLGRHLAVLVEAGHVTVRKGSDGRRNRTWVRITGTGRRALRTEVELLRRLLSSAELRSGDTH</sequence>
<name>D5UIM4_CELFN</name>
<dbReference type="PANTHER" id="PTHR37318">
    <property type="entry name" value="BSL7504 PROTEIN"/>
    <property type="match status" value="1"/>
</dbReference>
<dbReference type="PANTHER" id="PTHR37318:SF1">
    <property type="entry name" value="BSL7504 PROTEIN"/>
    <property type="match status" value="1"/>
</dbReference>
<reference evidence="2 3" key="1">
    <citation type="journal article" date="2010" name="Stand. Genomic Sci.">
        <title>Complete genome sequence of Cellulomonas flavigena type strain (134).</title>
        <authorList>
            <person name="Abt B."/>
            <person name="Foster B."/>
            <person name="Lapidus A."/>
            <person name="Clum A."/>
            <person name="Sun H."/>
            <person name="Pukall R."/>
            <person name="Lucas S."/>
            <person name="Glavina Del Rio T."/>
            <person name="Nolan M."/>
            <person name="Tice H."/>
            <person name="Cheng J.F."/>
            <person name="Pitluck S."/>
            <person name="Liolios K."/>
            <person name="Ivanova N."/>
            <person name="Mavromatis K."/>
            <person name="Ovchinnikova G."/>
            <person name="Pati A."/>
            <person name="Goodwin L."/>
            <person name="Chen A."/>
            <person name="Palaniappan K."/>
            <person name="Land M."/>
            <person name="Hauser L."/>
            <person name="Chang Y.J."/>
            <person name="Jeffries C.D."/>
            <person name="Rohde M."/>
            <person name="Goker M."/>
            <person name="Woyke T."/>
            <person name="Bristow J."/>
            <person name="Eisen J.A."/>
            <person name="Markowitz V."/>
            <person name="Hugenholtz P."/>
            <person name="Kyrpides N.C."/>
            <person name="Klenk H.P."/>
        </authorList>
    </citation>
    <scope>NUCLEOTIDE SEQUENCE [LARGE SCALE GENOMIC DNA]</scope>
    <source>
        <strain evidence="3">ATCC 482 / DSM 20109 / BCRC 11376 / JCM 18109 / NBRC 3775 / NCIMB 8073 / NRS 134</strain>
    </source>
</reference>
<dbReference type="InterPro" id="IPR027395">
    <property type="entry name" value="WH_DNA-bd_dom"/>
</dbReference>
<dbReference type="eggNOG" id="COG1846">
    <property type="taxonomic scope" value="Bacteria"/>
</dbReference>
<dbReference type="STRING" id="446466.Cfla_0611"/>
<protein>
    <submittedName>
        <fullName evidence="2">Transcriptional regulator, MarR/EmrR family</fullName>
    </submittedName>
</protein>
<accession>D5UIM4</accession>
<dbReference type="Gene3D" id="1.10.10.10">
    <property type="entry name" value="Winged helix-like DNA-binding domain superfamily/Winged helix DNA-binding domain"/>
    <property type="match status" value="1"/>
</dbReference>
<dbReference type="HOGENOM" id="CLU_142189_0_2_11"/>